<comment type="caution">
    <text evidence="1">The sequence shown here is derived from an EMBL/GenBank/DDBJ whole genome shotgun (WGS) entry which is preliminary data.</text>
</comment>
<accession>A0AA43TSE6</accession>
<dbReference type="Proteomes" id="UP001161017">
    <property type="component" value="Unassembled WGS sequence"/>
</dbReference>
<evidence type="ECO:0000313" key="1">
    <source>
        <dbReference type="EMBL" id="MDI1486558.1"/>
    </source>
</evidence>
<evidence type="ECO:0000313" key="2">
    <source>
        <dbReference type="Proteomes" id="UP001161017"/>
    </source>
</evidence>
<name>A0AA43TSE6_9LECA</name>
<keyword evidence="2" id="KW-1185">Reference proteome</keyword>
<sequence>MATKTLFILYNADASIMGKLKYSYRKLTTSKDCTPACAACDITHGGLHLDETSDWKRVKGEVAAKTEEGGAGYDVVMDKEELATFGGSADRFLEGLQKKRVLSASSSASSL</sequence>
<dbReference type="EMBL" id="JAPUFD010000003">
    <property type="protein sequence ID" value="MDI1486558.1"/>
    <property type="molecule type" value="Genomic_DNA"/>
</dbReference>
<protein>
    <submittedName>
        <fullName evidence="1">Uncharacterized protein</fullName>
    </submittedName>
</protein>
<gene>
    <name evidence="1" type="ORF">OHK93_005789</name>
</gene>
<dbReference type="AlphaFoldDB" id="A0AA43TSE6"/>
<reference evidence="1" key="1">
    <citation type="journal article" date="2023" name="Genome Biol. Evol.">
        <title>First Whole Genome Sequence and Flow Cytometry Genome Size Data for the Lichen-Forming Fungus Ramalina farinacea (Ascomycota).</title>
        <authorList>
            <person name="Llewellyn T."/>
            <person name="Mian S."/>
            <person name="Hill R."/>
            <person name="Leitch I.J."/>
            <person name="Gaya E."/>
        </authorList>
    </citation>
    <scope>NUCLEOTIDE SEQUENCE</scope>
    <source>
        <strain evidence="1">LIQ254RAFAR</strain>
    </source>
</reference>
<proteinExistence type="predicted"/>
<organism evidence="1 2">
    <name type="scientific">Ramalina farinacea</name>
    <dbReference type="NCBI Taxonomy" id="258253"/>
    <lineage>
        <taxon>Eukaryota</taxon>
        <taxon>Fungi</taxon>
        <taxon>Dikarya</taxon>
        <taxon>Ascomycota</taxon>
        <taxon>Pezizomycotina</taxon>
        <taxon>Lecanoromycetes</taxon>
        <taxon>OSLEUM clade</taxon>
        <taxon>Lecanoromycetidae</taxon>
        <taxon>Lecanorales</taxon>
        <taxon>Lecanorineae</taxon>
        <taxon>Ramalinaceae</taxon>
        <taxon>Ramalina</taxon>
    </lineage>
</organism>